<feature type="repeat" description="PPR" evidence="3">
    <location>
        <begin position="509"/>
        <end position="543"/>
    </location>
</feature>
<feature type="repeat" description="PPR" evidence="3">
    <location>
        <begin position="266"/>
        <end position="300"/>
    </location>
</feature>
<keyword evidence="5" id="KW-1185">Reference proteome</keyword>
<dbReference type="InterPro" id="IPR002885">
    <property type="entry name" value="PPR_rpt"/>
</dbReference>
<evidence type="ECO:0008006" key="6">
    <source>
        <dbReference type="Google" id="ProtNLM"/>
    </source>
</evidence>
<proteinExistence type="inferred from homology"/>
<feature type="repeat" description="PPR" evidence="3">
    <location>
        <begin position="546"/>
        <end position="580"/>
    </location>
</feature>
<dbReference type="AlphaFoldDB" id="A0A7J6DJ29"/>
<dbReference type="Proteomes" id="UP000583929">
    <property type="component" value="Unassembled WGS sequence"/>
</dbReference>
<dbReference type="Pfam" id="PF01535">
    <property type="entry name" value="PPR"/>
    <property type="match status" value="2"/>
</dbReference>
<dbReference type="InterPro" id="IPR011990">
    <property type="entry name" value="TPR-like_helical_dom_sf"/>
</dbReference>
<gene>
    <name evidence="4" type="ORF">G4B88_002704</name>
</gene>
<keyword evidence="2" id="KW-0677">Repeat</keyword>
<dbReference type="Pfam" id="PF13041">
    <property type="entry name" value="PPR_2"/>
    <property type="match status" value="2"/>
</dbReference>
<organism evidence="4 5">
    <name type="scientific">Cannabis sativa</name>
    <name type="common">Hemp</name>
    <name type="synonym">Marijuana</name>
    <dbReference type="NCBI Taxonomy" id="3483"/>
    <lineage>
        <taxon>Eukaryota</taxon>
        <taxon>Viridiplantae</taxon>
        <taxon>Streptophyta</taxon>
        <taxon>Embryophyta</taxon>
        <taxon>Tracheophyta</taxon>
        <taxon>Spermatophyta</taxon>
        <taxon>Magnoliopsida</taxon>
        <taxon>eudicotyledons</taxon>
        <taxon>Gunneridae</taxon>
        <taxon>Pentapetalae</taxon>
        <taxon>rosids</taxon>
        <taxon>fabids</taxon>
        <taxon>Rosales</taxon>
        <taxon>Cannabaceae</taxon>
        <taxon>Cannabis</taxon>
    </lineage>
</organism>
<accession>A0A7J6DJ29</accession>
<dbReference type="NCBIfam" id="TIGR00756">
    <property type="entry name" value="PPR"/>
    <property type="match status" value="9"/>
</dbReference>
<dbReference type="PANTHER" id="PTHR47939:SF13">
    <property type="entry name" value="OS03G0201400 PROTEIN"/>
    <property type="match status" value="1"/>
</dbReference>
<evidence type="ECO:0000256" key="1">
    <source>
        <dbReference type="ARBA" id="ARBA00007626"/>
    </source>
</evidence>
<protein>
    <recommendedName>
        <fullName evidence="6">Pentatricopeptide repeat-containing protein</fullName>
    </recommendedName>
</protein>
<name>A0A7J6DJ29_CANSA</name>
<comment type="similarity">
    <text evidence="1">Belongs to the PPR family. P subfamily.</text>
</comment>
<dbReference type="PROSITE" id="PS51375">
    <property type="entry name" value="PPR"/>
    <property type="match status" value="8"/>
</dbReference>
<dbReference type="InterPro" id="IPR050667">
    <property type="entry name" value="PPR-containing_protein"/>
</dbReference>
<dbReference type="PANTHER" id="PTHR47939">
    <property type="entry name" value="MEMBRANE-ASSOCIATED SALT-INDUCIBLE PROTEIN-LIKE"/>
    <property type="match status" value="1"/>
</dbReference>
<evidence type="ECO:0000256" key="2">
    <source>
        <dbReference type="ARBA" id="ARBA00022737"/>
    </source>
</evidence>
<reference evidence="4 5" key="1">
    <citation type="journal article" date="2020" name="bioRxiv">
        <title>Sequence and annotation of 42 cannabis genomes reveals extensive copy number variation in cannabinoid synthesis and pathogen resistance genes.</title>
        <authorList>
            <person name="Mckernan K.J."/>
            <person name="Helbert Y."/>
            <person name="Kane L.T."/>
            <person name="Ebling H."/>
            <person name="Zhang L."/>
            <person name="Liu B."/>
            <person name="Eaton Z."/>
            <person name="Mclaughlin S."/>
            <person name="Kingan S."/>
            <person name="Baybayan P."/>
            <person name="Concepcion G."/>
            <person name="Jordan M."/>
            <person name="Riva A."/>
            <person name="Barbazuk W."/>
            <person name="Harkins T."/>
        </authorList>
    </citation>
    <scope>NUCLEOTIDE SEQUENCE [LARGE SCALE GENOMIC DNA]</scope>
    <source>
        <strain evidence="5">cv. Jamaican Lion 4</strain>
        <tissue evidence="4">Leaf</tissue>
    </source>
</reference>
<dbReference type="Gene3D" id="1.25.40.10">
    <property type="entry name" value="Tetratricopeptide repeat domain"/>
    <property type="match status" value="5"/>
</dbReference>
<comment type="caution">
    <text evidence="4">The sequence shown here is derived from an EMBL/GenBank/DDBJ whole genome shotgun (WGS) entry which is preliminary data.</text>
</comment>
<dbReference type="EMBL" id="JAATIQ010001151">
    <property type="protein sequence ID" value="KAF4346131.1"/>
    <property type="molecule type" value="Genomic_DNA"/>
</dbReference>
<feature type="repeat" description="PPR" evidence="3">
    <location>
        <begin position="336"/>
        <end position="370"/>
    </location>
</feature>
<feature type="repeat" description="PPR" evidence="3">
    <location>
        <begin position="235"/>
        <end position="265"/>
    </location>
</feature>
<feature type="repeat" description="PPR" evidence="3">
    <location>
        <begin position="371"/>
        <end position="405"/>
    </location>
</feature>
<evidence type="ECO:0000256" key="3">
    <source>
        <dbReference type="PROSITE-ProRule" id="PRU00708"/>
    </source>
</evidence>
<feature type="repeat" description="PPR" evidence="3">
    <location>
        <begin position="406"/>
        <end position="436"/>
    </location>
</feature>
<evidence type="ECO:0000313" key="4">
    <source>
        <dbReference type="EMBL" id="KAF4346131.1"/>
    </source>
</evidence>
<dbReference type="Pfam" id="PF12854">
    <property type="entry name" value="PPR_1"/>
    <property type="match status" value="3"/>
</dbReference>
<feature type="repeat" description="PPR" evidence="3">
    <location>
        <begin position="581"/>
        <end position="615"/>
    </location>
</feature>
<evidence type="ECO:0000313" key="5">
    <source>
        <dbReference type="Proteomes" id="UP000583929"/>
    </source>
</evidence>
<sequence>MCSCLPIIEPHHLSCSISKHSMPIQNILSKSNPNPPNLSLKSLNLCLQSFSSSSIPPPTHHHIAHLILDQPSPSQALQTFRWASKLPNFTHSQSTYRALIHKLCTFRRFDTVHHLLDEMPTSIGSPPDEDIFLTLIRGLARARTTPQIIIKVLNFVSRFHGKPSLKIYNSILNVLVKDNIDIAREFYRKKMMATGVVGDDYTFGILMKGLCSTNRIADAFKLLQLIKSTKGVTPNAIIYNTLLHALCKNGKVGRARSLMNEIEKPSDVTFNVLICAYCAEENLIQAMVLLHKCYSSGLVPDIVPVTKVMELLCSSGRVSEAVEILETWGSKGGTVDVVAYNTLIKGFVAFGKVRVGHRVFKEMETKGCLPNVETYNLLISGLCEYKMLDSALDLFNEMVTDGVNRNFVTYDTLIRGLCSVGRTEDGFRILQLMEESRECGRISPYNSIVYGLYLQNQTDEALEFLTNMGKLFPRVVEKSLRILDLCKEKKVEDAKIIYDEMVEEGGAPSAVVYSQLIHGFCEEGCVREAFELMNEMISRGCCSSPTSSTLNALVLGFCRQGKSDSAVRLMEDMVGRGCRLDAGSYNAVMVAICREGDVDMASKVLTQMIENGIVPGFFEWNSLLLCLYHQDTPHIFHVNKLIDYIINN</sequence>